<dbReference type="CDD" id="cd07432">
    <property type="entry name" value="PHP_HisPPase"/>
    <property type="match status" value="1"/>
</dbReference>
<evidence type="ECO:0000259" key="2">
    <source>
        <dbReference type="SMART" id="SM00481"/>
    </source>
</evidence>
<dbReference type="EMBL" id="FNCF01000001">
    <property type="protein sequence ID" value="SDF47297.1"/>
    <property type="molecule type" value="Genomic_DNA"/>
</dbReference>
<dbReference type="SMART" id="SM00481">
    <property type="entry name" value="POLIIIAc"/>
    <property type="match status" value="1"/>
</dbReference>
<feature type="region of interest" description="Disordered" evidence="1">
    <location>
        <begin position="1"/>
        <end position="37"/>
    </location>
</feature>
<proteinExistence type="predicted"/>
<dbReference type="Pfam" id="PF02811">
    <property type="entry name" value="PHP"/>
    <property type="match status" value="1"/>
</dbReference>
<sequence>MGHDHGHPHDHDHEHDHEHPHDHTHDHGPVEGSWRDERADDPLSVSRRQFLTRAALVAGATAGAGVLGTGLAAAAPGGTPGRPGPRPQPVNPWSGGARFYAGDHHIHTQYSPDAQYTVETQVAKGREYGLSWVVITDHGSVAHQKFSIDQVTPNIEASRNAYRDMLVYQGLEWNIPGAEHATLFLPPGRNTVDILRAFELAYDGSVLAANGVIPGANAVQGEPYAIQALQYLDQQVRSGRTDIALMFANHPSRQGIDSPHELRNWRDTAPGVAVGMEGAPGHQAAGIPTAAGGPGSARGYYDRSPNPNSFPGYAPTATENPYRTYGGFDWMTAKVGGVWDSLLAEGKPWWVTSTSDSHQVWRDTRTPGTQDYATTGSRGAPVDTGSPITTYGDFWPGQYSSTLVAARTKNYLDVMRGLQSGQVVAVHGRLIDGLDVRVRATRGDGDARGVTLGGRTFVARGGDVRLDVTIDLAAGPNSSGQIPKLAKVDVISGPVTGAATDRDTLAAPQTRVVKTFDVSSAGGRRVRLDHTFTNVQQSFYLRLRGSDGKQLDAAGNPPMDTIANEDPFADLWFYANPVFVDVV</sequence>
<dbReference type="OrthoDB" id="9997at2"/>
<dbReference type="SUPFAM" id="SSF89550">
    <property type="entry name" value="PHP domain-like"/>
    <property type="match status" value="1"/>
</dbReference>
<dbReference type="RefSeq" id="WP_091056879.1">
    <property type="nucleotide sequence ID" value="NZ_FNCF01000001.1"/>
</dbReference>
<evidence type="ECO:0000313" key="3">
    <source>
        <dbReference type="EMBL" id="SDF47297.1"/>
    </source>
</evidence>
<dbReference type="GO" id="GO:0003824">
    <property type="term" value="F:catalytic activity"/>
    <property type="evidence" value="ECO:0007669"/>
    <property type="project" value="InterPro"/>
</dbReference>
<evidence type="ECO:0000313" key="4">
    <source>
        <dbReference type="Proteomes" id="UP000198863"/>
    </source>
</evidence>
<gene>
    <name evidence="3" type="ORF">SAMN05660324_0217</name>
</gene>
<dbReference type="Gene3D" id="3.20.20.140">
    <property type="entry name" value="Metal-dependent hydrolases"/>
    <property type="match status" value="1"/>
</dbReference>
<dbReference type="InterPro" id="IPR006311">
    <property type="entry name" value="TAT_signal"/>
</dbReference>
<feature type="region of interest" description="Disordered" evidence="1">
    <location>
        <begin position="75"/>
        <end position="94"/>
    </location>
</feature>
<name>A0A1G7LCP6_9ACTN</name>
<dbReference type="InterPro" id="IPR003141">
    <property type="entry name" value="Pol/His_phosphatase_N"/>
</dbReference>
<dbReference type="AlphaFoldDB" id="A0A1G7LCP6"/>
<feature type="compositionally biased region" description="Polar residues" evidence="1">
    <location>
        <begin position="366"/>
        <end position="377"/>
    </location>
</feature>
<organism evidence="3 4">
    <name type="scientific">Klenkia brasiliensis</name>
    <dbReference type="NCBI Taxonomy" id="333142"/>
    <lineage>
        <taxon>Bacteria</taxon>
        <taxon>Bacillati</taxon>
        <taxon>Actinomycetota</taxon>
        <taxon>Actinomycetes</taxon>
        <taxon>Geodermatophilales</taxon>
        <taxon>Geodermatophilaceae</taxon>
        <taxon>Klenkia</taxon>
    </lineage>
</organism>
<reference evidence="4" key="1">
    <citation type="submission" date="2016-10" db="EMBL/GenBank/DDBJ databases">
        <authorList>
            <person name="Varghese N."/>
            <person name="Submissions S."/>
        </authorList>
    </citation>
    <scope>NUCLEOTIDE SEQUENCE [LARGE SCALE GENOMIC DNA]</scope>
    <source>
        <strain evidence="4">DSM 44526</strain>
    </source>
</reference>
<accession>A0A1G7LCP6</accession>
<dbReference type="InterPro" id="IPR004013">
    <property type="entry name" value="PHP_dom"/>
</dbReference>
<evidence type="ECO:0000256" key="1">
    <source>
        <dbReference type="SAM" id="MobiDB-lite"/>
    </source>
</evidence>
<dbReference type="Proteomes" id="UP000198863">
    <property type="component" value="Unassembled WGS sequence"/>
</dbReference>
<keyword evidence="4" id="KW-1185">Reference proteome</keyword>
<feature type="region of interest" description="Disordered" evidence="1">
    <location>
        <begin position="360"/>
        <end position="384"/>
    </location>
</feature>
<protein>
    <recommendedName>
        <fullName evidence="2">Polymerase/histidinol phosphatase N-terminal domain-containing protein</fullName>
    </recommendedName>
</protein>
<dbReference type="InterPro" id="IPR016195">
    <property type="entry name" value="Pol/histidinol_Pase-like"/>
</dbReference>
<dbReference type="PROSITE" id="PS51318">
    <property type="entry name" value="TAT"/>
    <property type="match status" value="1"/>
</dbReference>
<feature type="domain" description="Polymerase/histidinol phosphatase N-terminal" evidence="2">
    <location>
        <begin position="102"/>
        <end position="177"/>
    </location>
</feature>